<protein>
    <submittedName>
        <fullName evidence="2">Uncharacterized protein</fullName>
    </submittedName>
</protein>
<feature type="compositionally biased region" description="Basic and acidic residues" evidence="1">
    <location>
        <begin position="20"/>
        <end position="30"/>
    </location>
</feature>
<gene>
    <name evidence="2" type="ORF">RUM44_011555</name>
</gene>
<name>A0ABR1AQC6_POLSC</name>
<reference evidence="2 3" key="1">
    <citation type="submission" date="2023-09" db="EMBL/GenBank/DDBJ databases">
        <title>Genomes of two closely related lineages of the louse Polyplax serrata with different host specificities.</title>
        <authorList>
            <person name="Martinu J."/>
            <person name="Tarabai H."/>
            <person name="Stefka J."/>
            <person name="Hypsa V."/>
        </authorList>
    </citation>
    <scope>NUCLEOTIDE SEQUENCE [LARGE SCALE GENOMIC DNA]</scope>
    <source>
        <strain evidence="2">98ZLc_SE</strain>
    </source>
</reference>
<dbReference type="Proteomes" id="UP001359485">
    <property type="component" value="Unassembled WGS sequence"/>
</dbReference>
<organism evidence="2 3">
    <name type="scientific">Polyplax serrata</name>
    <name type="common">Common mouse louse</name>
    <dbReference type="NCBI Taxonomy" id="468196"/>
    <lineage>
        <taxon>Eukaryota</taxon>
        <taxon>Metazoa</taxon>
        <taxon>Ecdysozoa</taxon>
        <taxon>Arthropoda</taxon>
        <taxon>Hexapoda</taxon>
        <taxon>Insecta</taxon>
        <taxon>Pterygota</taxon>
        <taxon>Neoptera</taxon>
        <taxon>Paraneoptera</taxon>
        <taxon>Psocodea</taxon>
        <taxon>Troctomorpha</taxon>
        <taxon>Phthiraptera</taxon>
        <taxon>Anoplura</taxon>
        <taxon>Polyplacidae</taxon>
        <taxon>Polyplax</taxon>
    </lineage>
</organism>
<evidence type="ECO:0000313" key="2">
    <source>
        <dbReference type="EMBL" id="KAK6624696.1"/>
    </source>
</evidence>
<evidence type="ECO:0000313" key="3">
    <source>
        <dbReference type="Proteomes" id="UP001359485"/>
    </source>
</evidence>
<feature type="region of interest" description="Disordered" evidence="1">
    <location>
        <begin position="54"/>
        <end position="100"/>
    </location>
</feature>
<sequence>MGEARQFPRGLHRGKKKKFERAGTRRESEKSPNISGMLQINRVSHGDFAFISSQAHTSADKYQKPRPNEPRSSNEANWTNLVRSPEKTESVRLPRRPRLR</sequence>
<accession>A0ABR1AQC6</accession>
<feature type="compositionally biased region" description="Basic residues" evidence="1">
    <location>
        <begin position="10"/>
        <end position="19"/>
    </location>
</feature>
<feature type="compositionally biased region" description="Polar residues" evidence="1">
    <location>
        <begin position="70"/>
        <end position="82"/>
    </location>
</feature>
<feature type="region of interest" description="Disordered" evidence="1">
    <location>
        <begin position="1"/>
        <end position="37"/>
    </location>
</feature>
<keyword evidence="3" id="KW-1185">Reference proteome</keyword>
<comment type="caution">
    <text evidence="2">The sequence shown here is derived from an EMBL/GenBank/DDBJ whole genome shotgun (WGS) entry which is preliminary data.</text>
</comment>
<feature type="compositionally biased region" description="Basic and acidic residues" evidence="1">
    <location>
        <begin position="58"/>
        <end position="69"/>
    </location>
</feature>
<proteinExistence type="predicted"/>
<dbReference type="EMBL" id="JAWJWF010000046">
    <property type="protein sequence ID" value="KAK6624696.1"/>
    <property type="molecule type" value="Genomic_DNA"/>
</dbReference>
<evidence type="ECO:0000256" key="1">
    <source>
        <dbReference type="SAM" id="MobiDB-lite"/>
    </source>
</evidence>